<keyword evidence="1" id="KW-0175">Coiled coil</keyword>
<name>A0A9W3SN89_LACJH</name>
<evidence type="ECO:0000313" key="2">
    <source>
        <dbReference type="EMBL" id="AOG27169.1"/>
    </source>
</evidence>
<evidence type="ECO:0000313" key="3">
    <source>
        <dbReference type="Proteomes" id="UP000094691"/>
    </source>
</evidence>
<proteinExistence type="predicted"/>
<reference evidence="2 3" key="1">
    <citation type="submission" date="2016-07" db="EMBL/GenBank/DDBJ databases">
        <title>Genome sequencing project for further understanding the molecular mechanisms of preventing non-alcoholic fatty liver disease.</title>
        <authorList>
            <person name="Wang H."/>
        </authorList>
    </citation>
    <scope>NUCLEOTIDE SEQUENCE [LARGE SCALE GENOMIC DNA]</scope>
    <source>
        <strain evidence="2 3">BS15</strain>
        <plasmid evidence="3">unnamed1</plasmid>
    </source>
</reference>
<protein>
    <recommendedName>
        <fullName evidence="4">Lantibiotic dehydratase N-terminal domain-containing protein</fullName>
    </recommendedName>
</protein>
<dbReference type="EMBL" id="CP016630">
    <property type="protein sequence ID" value="AOG27169.1"/>
    <property type="molecule type" value="Genomic_DNA"/>
</dbReference>
<sequence length="829" mass="98302">MKIEIHPFTLEREKLPDHNFLDTHTKVSFEKDILVKEAIAKEEGNKLADQISNSIFSRNSKKKKLIKKLRNLDLNFDYVSTSINKDINSRLKKFQDQLDNIKEDRTRLLNQIECDNIRTRQSLKKLYLHNKSIYNSIQIINPNIYSKLDKYLKLPEESKSTRKLELVLARTASHALTKTSPIGFLNKTHIKSNRNIRISSKITNTILPNNVFLLYLYEFFLQQDCILPKIQLRKNRNFYVKDNNIYLFVLKDNLINKKTFKTKDSYIKVKSNSMLLHIINSNKEMWNLKDIERTFKLNKEEALNFEKELLKYGFLMIDDYFCDDLNSIGNLLQKMDQYKATWNSTISNIVSELEKLKLQFSRINRAYSLELHRKIISTFNRISAIANLPSFDKNSLLYIDNVTCDKEPFNGIQKYKNVFENIVKLYPIFDINTRIQEELLFELKKKNKKIDYPIETPWLFNMVGNLNLKFQSYWTNPNQLFKCKSNVNQKLEILKLRFFDYIFNYDLDETQTIQITPEFLKNLYSEIPYHLKNKSASYTFFYQLEDKNIVVNKIYPGYQSFYNRFLRYTDIPKKQKRELDNYYKILSTELVDINETVGFNANAFVPILDGRLIFDITRDKALNKKYKKIYNFHDLFLVEKNGEFFLKAKTGKVIKPVIGTSLIRILYPGKIAFYSSLFSNISLISDLACLFFKDIKNKKIIKAPRIVYENMILSRKMMLVDTNIFKKNFSKQNELEMFTYISEILTKNKIPTKFFYQSKKRRSETITSISQEFSKPQYFDLENAMLVKVFINSLRTNSYVLISELYPENIKSSEYITEWNLKAEGDICD</sequence>
<keyword evidence="2" id="KW-0614">Plasmid</keyword>
<geneLocation type="plasmid" evidence="3">
    <name>unnamed1</name>
</geneLocation>
<organism evidence="2 3">
    <name type="scientific">Lactobacillus johnsonii</name>
    <dbReference type="NCBI Taxonomy" id="33959"/>
    <lineage>
        <taxon>Bacteria</taxon>
        <taxon>Bacillati</taxon>
        <taxon>Bacillota</taxon>
        <taxon>Bacilli</taxon>
        <taxon>Lactobacillales</taxon>
        <taxon>Lactobacillaceae</taxon>
        <taxon>Lactobacillus</taxon>
    </lineage>
</organism>
<dbReference type="Proteomes" id="UP000094691">
    <property type="component" value="Plasmid LJBSp1"/>
</dbReference>
<gene>
    <name evidence="2" type="ORF">BBP16_10060</name>
</gene>
<dbReference type="AlphaFoldDB" id="A0A9W3SN89"/>
<accession>A0A9W3SN89</accession>
<evidence type="ECO:0008006" key="4">
    <source>
        <dbReference type="Google" id="ProtNLM"/>
    </source>
</evidence>
<evidence type="ECO:0000256" key="1">
    <source>
        <dbReference type="SAM" id="Coils"/>
    </source>
</evidence>
<feature type="coiled-coil region" evidence="1">
    <location>
        <begin position="84"/>
        <end position="111"/>
    </location>
</feature>